<keyword evidence="1" id="KW-0732">Signal</keyword>
<dbReference type="EMBL" id="MWPZ01000002">
    <property type="protein sequence ID" value="TID05011.1"/>
    <property type="molecule type" value="Genomic_DNA"/>
</dbReference>
<dbReference type="OrthoDB" id="4788795at2759"/>
<protein>
    <submittedName>
        <fullName evidence="2">Uncharacterized protein</fullName>
    </submittedName>
</protein>
<feature type="signal peptide" evidence="1">
    <location>
        <begin position="1"/>
        <end position="23"/>
    </location>
</feature>
<name>A0A4T0WG32_9PEZI</name>
<organism evidence="2 3">
    <name type="scientific">Colletotrichum higginsianum</name>
    <dbReference type="NCBI Taxonomy" id="80884"/>
    <lineage>
        <taxon>Eukaryota</taxon>
        <taxon>Fungi</taxon>
        <taxon>Dikarya</taxon>
        <taxon>Ascomycota</taxon>
        <taxon>Pezizomycotina</taxon>
        <taxon>Sordariomycetes</taxon>
        <taxon>Hypocreomycetidae</taxon>
        <taxon>Glomerellales</taxon>
        <taxon>Glomerellaceae</taxon>
        <taxon>Colletotrichum</taxon>
        <taxon>Colletotrichum destructivum species complex</taxon>
    </lineage>
</organism>
<comment type="caution">
    <text evidence="2">The sequence shown here is derived from an EMBL/GenBank/DDBJ whole genome shotgun (WGS) entry which is preliminary data.</text>
</comment>
<evidence type="ECO:0000313" key="2">
    <source>
        <dbReference type="EMBL" id="TID05011.1"/>
    </source>
</evidence>
<proteinExistence type="predicted"/>
<dbReference type="AlphaFoldDB" id="A0A4T0WG32"/>
<sequence>MKLPSFTTVSLVTLAGLAGTVSADSRCVRMEGAGSYVYEITIEDVPRQDIKRVCNSLWNNLKGYLDCMVYRPNGCEEGYYDGDLYWYFTTSVVCSSEKVQSAFYGATKNNWGHISCI</sequence>
<gene>
    <name evidence="2" type="ORF">CH35J_002046</name>
</gene>
<evidence type="ECO:0000313" key="3">
    <source>
        <dbReference type="Proteomes" id="UP000305883"/>
    </source>
</evidence>
<reference evidence="2 3" key="1">
    <citation type="journal article" date="2019" name="Genome Biol. Evol.">
        <title>Genomic Plasticity Mediated by Transposable Elements in the Plant Pathogenic Fungus Colletotrichum higginsianum.</title>
        <authorList>
            <person name="Tsushima A."/>
            <person name="Gan P."/>
            <person name="Kumakura N."/>
            <person name="Narusaka M."/>
            <person name="Takano Y."/>
            <person name="Narusaka Y."/>
            <person name="Shirasu K."/>
        </authorList>
    </citation>
    <scope>NUCLEOTIDE SEQUENCE [LARGE SCALE GENOMIC DNA]</scope>
    <source>
        <strain evidence="2 3">MAFF305635-RFP</strain>
    </source>
</reference>
<accession>A0A4T0WG32</accession>
<feature type="chain" id="PRO_5020435518" evidence="1">
    <location>
        <begin position="24"/>
        <end position="117"/>
    </location>
</feature>
<evidence type="ECO:0000256" key="1">
    <source>
        <dbReference type="SAM" id="SignalP"/>
    </source>
</evidence>
<dbReference type="Proteomes" id="UP000305883">
    <property type="component" value="Unassembled WGS sequence"/>
</dbReference>